<evidence type="ECO:0000259" key="8">
    <source>
        <dbReference type="PROSITE" id="PS50893"/>
    </source>
</evidence>
<sequence>MRSTRSCARTDVKSDETSRTEHADDVLLKVRDLKTYFDTDDGEVRAVDGVSFEIKRGECVGVVGESGSGKSVCQISILGLIPSPPGRIAGGEVTFDGRDLLGASKKQLRSIRGNEISMIWQDPMSSLNPFLKISRQLIEPLQTHQGLSKEEAREKAIAMLEKVGIPGPRERIDQYPHQFSGGMRQRVMIAMALLCEPKLLIADEPTTALDVTIQAQILELIKDLRRDLGTSVIVITHDLGVVAGMADRIIVMYAGRVMEVTAADKLFDSPGHPYTVGLLKSVPRLDRGHEERLIPIEGRPPDTSRPIPGCPFAPRCAWAVSKCSSERPPLFEVAPGHRSACWRASEVYQARLGSKASTARVTRVEELAGRGSINESTLAELDAEGRS</sequence>
<keyword evidence="3" id="KW-0813">Transport</keyword>
<gene>
    <name evidence="9" type="ORF">EA187_05340</name>
</gene>
<dbReference type="Pfam" id="PF08352">
    <property type="entry name" value="oligo_HPY"/>
    <property type="match status" value="1"/>
</dbReference>
<keyword evidence="10" id="KW-1185">Reference proteome</keyword>
<keyword evidence="7" id="KW-0472">Membrane</keyword>
<feature type="domain" description="ABC transporter" evidence="8">
    <location>
        <begin position="28"/>
        <end position="279"/>
    </location>
</feature>
<proteinExistence type="inferred from homology"/>
<comment type="similarity">
    <text evidence="2">Belongs to the ABC transporter superfamily.</text>
</comment>
<evidence type="ECO:0000313" key="9">
    <source>
        <dbReference type="EMBL" id="RVU49008.1"/>
    </source>
</evidence>
<dbReference type="Gene3D" id="3.40.50.300">
    <property type="entry name" value="P-loop containing nucleotide triphosphate hydrolases"/>
    <property type="match status" value="1"/>
</dbReference>
<dbReference type="InterPro" id="IPR003593">
    <property type="entry name" value="AAA+_ATPase"/>
</dbReference>
<dbReference type="Proteomes" id="UP000282926">
    <property type="component" value="Unassembled WGS sequence"/>
</dbReference>
<keyword evidence="5" id="KW-0547">Nucleotide-binding</keyword>
<dbReference type="InterPro" id="IPR027417">
    <property type="entry name" value="P-loop_NTPase"/>
</dbReference>
<keyword evidence="4" id="KW-1003">Cell membrane</keyword>
<evidence type="ECO:0000313" key="10">
    <source>
        <dbReference type="Proteomes" id="UP000282926"/>
    </source>
</evidence>
<dbReference type="Pfam" id="PF00005">
    <property type="entry name" value="ABC_tran"/>
    <property type="match status" value="1"/>
</dbReference>
<accession>A0ABY0CYP2</accession>
<dbReference type="InterPro" id="IPR003439">
    <property type="entry name" value="ABC_transporter-like_ATP-bd"/>
</dbReference>
<organism evidence="9 10">
    <name type="scientific">Lujinxingia sediminis</name>
    <dbReference type="NCBI Taxonomy" id="2480984"/>
    <lineage>
        <taxon>Bacteria</taxon>
        <taxon>Deltaproteobacteria</taxon>
        <taxon>Bradymonadales</taxon>
        <taxon>Lujinxingiaceae</taxon>
        <taxon>Lujinxingia</taxon>
    </lineage>
</organism>
<name>A0ABY0CYP2_9DELT</name>
<evidence type="ECO:0000256" key="2">
    <source>
        <dbReference type="ARBA" id="ARBA00005417"/>
    </source>
</evidence>
<dbReference type="SMART" id="SM00382">
    <property type="entry name" value="AAA"/>
    <property type="match status" value="1"/>
</dbReference>
<dbReference type="NCBIfam" id="TIGR01727">
    <property type="entry name" value="oligo_HPY"/>
    <property type="match status" value="1"/>
</dbReference>
<dbReference type="PANTHER" id="PTHR43297">
    <property type="entry name" value="OLIGOPEPTIDE TRANSPORT ATP-BINDING PROTEIN APPD"/>
    <property type="match status" value="1"/>
</dbReference>
<keyword evidence="6 9" id="KW-0067">ATP-binding</keyword>
<dbReference type="GO" id="GO:0005524">
    <property type="term" value="F:ATP binding"/>
    <property type="evidence" value="ECO:0007669"/>
    <property type="project" value="UniProtKB-KW"/>
</dbReference>
<dbReference type="InterPro" id="IPR017871">
    <property type="entry name" value="ABC_transporter-like_CS"/>
</dbReference>
<dbReference type="PANTHER" id="PTHR43297:SF2">
    <property type="entry name" value="DIPEPTIDE TRANSPORT ATP-BINDING PROTEIN DPPD"/>
    <property type="match status" value="1"/>
</dbReference>
<dbReference type="InterPro" id="IPR013563">
    <property type="entry name" value="Oligopep_ABC_C"/>
</dbReference>
<dbReference type="PROSITE" id="PS50893">
    <property type="entry name" value="ABC_TRANSPORTER_2"/>
    <property type="match status" value="1"/>
</dbReference>
<evidence type="ECO:0000256" key="5">
    <source>
        <dbReference type="ARBA" id="ARBA00022741"/>
    </source>
</evidence>
<dbReference type="EMBL" id="SADD01000001">
    <property type="protein sequence ID" value="RVU49008.1"/>
    <property type="molecule type" value="Genomic_DNA"/>
</dbReference>
<dbReference type="PROSITE" id="PS00211">
    <property type="entry name" value="ABC_TRANSPORTER_1"/>
    <property type="match status" value="1"/>
</dbReference>
<reference evidence="9 10" key="1">
    <citation type="submission" date="2019-01" db="EMBL/GenBank/DDBJ databases">
        <title>Lujinxingia litoralis gen. nov., sp. nov. and Lujinxingia sediminis gen. nov., sp. nov., new members in the order Bradymonadales, isolated from coastal sediment.</title>
        <authorList>
            <person name="Li C.-M."/>
        </authorList>
    </citation>
    <scope>NUCLEOTIDE SEQUENCE [LARGE SCALE GENOMIC DNA]</scope>
    <source>
        <strain evidence="9 10">SEH01</strain>
    </source>
</reference>
<evidence type="ECO:0000256" key="7">
    <source>
        <dbReference type="ARBA" id="ARBA00023136"/>
    </source>
</evidence>
<evidence type="ECO:0000256" key="4">
    <source>
        <dbReference type="ARBA" id="ARBA00022475"/>
    </source>
</evidence>
<comment type="subcellular location">
    <subcellularLocation>
        <location evidence="1">Cell membrane</location>
        <topology evidence="1">Peripheral membrane protein</topology>
    </subcellularLocation>
</comment>
<dbReference type="InterPro" id="IPR050388">
    <property type="entry name" value="ABC_Ni/Peptide_Import"/>
</dbReference>
<evidence type="ECO:0000256" key="6">
    <source>
        <dbReference type="ARBA" id="ARBA00022840"/>
    </source>
</evidence>
<evidence type="ECO:0000256" key="3">
    <source>
        <dbReference type="ARBA" id="ARBA00022448"/>
    </source>
</evidence>
<dbReference type="SUPFAM" id="SSF52540">
    <property type="entry name" value="P-loop containing nucleoside triphosphate hydrolases"/>
    <property type="match status" value="1"/>
</dbReference>
<dbReference type="CDD" id="cd03257">
    <property type="entry name" value="ABC_NikE_OppD_transporters"/>
    <property type="match status" value="1"/>
</dbReference>
<protein>
    <submittedName>
        <fullName evidence="9">ABC transporter ATP-binding protein</fullName>
    </submittedName>
</protein>
<comment type="caution">
    <text evidence="9">The sequence shown here is derived from an EMBL/GenBank/DDBJ whole genome shotgun (WGS) entry which is preliminary data.</text>
</comment>
<evidence type="ECO:0000256" key="1">
    <source>
        <dbReference type="ARBA" id="ARBA00004202"/>
    </source>
</evidence>